<organism evidence="10 11">
    <name type="scientific">Rathayibacter oskolensis</name>
    <dbReference type="NCBI Taxonomy" id="1891671"/>
    <lineage>
        <taxon>Bacteria</taxon>
        <taxon>Bacillati</taxon>
        <taxon>Actinomycetota</taxon>
        <taxon>Actinomycetes</taxon>
        <taxon>Micrococcales</taxon>
        <taxon>Microbacteriaceae</taxon>
        <taxon>Rathayibacter</taxon>
    </lineage>
</organism>
<proteinExistence type="inferred from homology"/>
<comment type="similarity">
    <text evidence="2">Belongs to the major facilitator superfamily. Bcr/CmlA family.</text>
</comment>
<feature type="transmembrane region" description="Helical" evidence="8">
    <location>
        <begin position="289"/>
        <end position="309"/>
    </location>
</feature>
<feature type="transmembrane region" description="Helical" evidence="8">
    <location>
        <begin position="54"/>
        <end position="74"/>
    </location>
</feature>
<dbReference type="Proteomes" id="UP000193711">
    <property type="component" value="Unassembled WGS sequence"/>
</dbReference>
<sequence length="402" mass="40798">MSADPRAGGEQAAGIGFGLLLSLTVLISLVPFSIDGFLPAFPAAREALDTSASMLQLSMSSLLIGVAVGQLVFGPMSDRWGRRGPLILGATVCAAAAVVCALAPTAAVLVAARFVQGVASASGMVISKAIVRDRSAGRSTVRALTTTTVAGGALNILAPVIGGLLLAGFGWRGPLWFIAACAILVLLLVVFVVPETHPLGTRGPGERWFGLAGLARHVMNRRFRAYVLIQAGSYGSLIAYVAASPFVYQSILGIDAVGYGLLFAVNSAIGVTLNFVVNRLLPARDSHRIVAIGLTGSLTGTVATALASAVGAPTWVVAACLTWSMATINLNGPNLVGLALNRVSRSNGSAAAAIGFAQFCTGAVVSPLVGLGGGALLPMTVTMLALGGGSLVLLLLLPPHPE</sequence>
<dbReference type="NCBIfam" id="TIGR00710">
    <property type="entry name" value="efflux_Bcr_CflA"/>
    <property type="match status" value="1"/>
</dbReference>
<evidence type="ECO:0000313" key="10">
    <source>
        <dbReference type="EMBL" id="SMH50401.1"/>
    </source>
</evidence>
<evidence type="ECO:0000256" key="4">
    <source>
        <dbReference type="ARBA" id="ARBA00022475"/>
    </source>
</evidence>
<dbReference type="SUPFAM" id="SSF103473">
    <property type="entry name" value="MFS general substrate transporter"/>
    <property type="match status" value="1"/>
</dbReference>
<keyword evidence="4" id="KW-1003">Cell membrane</keyword>
<feature type="transmembrane region" description="Helical" evidence="8">
    <location>
        <begin position="12"/>
        <end position="34"/>
    </location>
</feature>
<feature type="transmembrane region" description="Helical" evidence="8">
    <location>
        <begin position="114"/>
        <end position="131"/>
    </location>
</feature>
<comment type="subcellular location">
    <subcellularLocation>
        <location evidence="1">Cell membrane</location>
        <topology evidence="1">Multi-pass membrane protein</topology>
    </subcellularLocation>
</comment>
<evidence type="ECO:0000256" key="8">
    <source>
        <dbReference type="SAM" id="Phobius"/>
    </source>
</evidence>
<dbReference type="GO" id="GO:0042910">
    <property type="term" value="F:xenobiotic transmembrane transporter activity"/>
    <property type="evidence" value="ECO:0007669"/>
    <property type="project" value="InterPro"/>
</dbReference>
<keyword evidence="5 8" id="KW-0812">Transmembrane</keyword>
<feature type="transmembrane region" description="Helical" evidence="8">
    <location>
        <begin position="375"/>
        <end position="397"/>
    </location>
</feature>
<feature type="transmembrane region" description="Helical" evidence="8">
    <location>
        <begin position="350"/>
        <end position="369"/>
    </location>
</feature>
<feature type="transmembrane region" description="Helical" evidence="8">
    <location>
        <begin position="315"/>
        <end position="338"/>
    </location>
</feature>
<evidence type="ECO:0000256" key="1">
    <source>
        <dbReference type="ARBA" id="ARBA00004651"/>
    </source>
</evidence>
<dbReference type="STRING" id="1891671.SAMN06295885_3521"/>
<dbReference type="GO" id="GO:1990961">
    <property type="term" value="P:xenobiotic detoxification by transmembrane export across the plasma membrane"/>
    <property type="evidence" value="ECO:0007669"/>
    <property type="project" value="InterPro"/>
</dbReference>
<gene>
    <name evidence="10" type="ORF">SAMN06295885_3521</name>
</gene>
<keyword evidence="7 8" id="KW-0472">Membrane</keyword>
<accession>A0A1X7PFY8</accession>
<dbReference type="InterPro" id="IPR036259">
    <property type="entry name" value="MFS_trans_sf"/>
</dbReference>
<keyword evidence="11" id="KW-1185">Reference proteome</keyword>
<feature type="transmembrane region" description="Helical" evidence="8">
    <location>
        <begin position="225"/>
        <end position="244"/>
    </location>
</feature>
<protein>
    <submittedName>
        <fullName evidence="10">MFS transporter, DHA1 family, bicyclomycin/chloramphenicol resistance protein</fullName>
    </submittedName>
</protein>
<evidence type="ECO:0000256" key="3">
    <source>
        <dbReference type="ARBA" id="ARBA00022448"/>
    </source>
</evidence>
<feature type="transmembrane region" description="Helical" evidence="8">
    <location>
        <begin position="86"/>
        <end position="108"/>
    </location>
</feature>
<evidence type="ECO:0000259" key="9">
    <source>
        <dbReference type="PROSITE" id="PS50850"/>
    </source>
</evidence>
<dbReference type="EMBL" id="FXBM01000004">
    <property type="protein sequence ID" value="SMH50401.1"/>
    <property type="molecule type" value="Genomic_DNA"/>
</dbReference>
<evidence type="ECO:0000256" key="5">
    <source>
        <dbReference type="ARBA" id="ARBA00022692"/>
    </source>
</evidence>
<dbReference type="InterPro" id="IPR011701">
    <property type="entry name" value="MFS"/>
</dbReference>
<feature type="transmembrane region" description="Helical" evidence="8">
    <location>
        <begin position="175"/>
        <end position="193"/>
    </location>
</feature>
<dbReference type="RefSeq" id="WP_165759669.1">
    <property type="nucleotide sequence ID" value="NZ_FXBM01000004.1"/>
</dbReference>
<dbReference type="PANTHER" id="PTHR23502:SF132">
    <property type="entry name" value="POLYAMINE TRANSPORTER 2-RELATED"/>
    <property type="match status" value="1"/>
</dbReference>
<reference evidence="11" key="1">
    <citation type="submission" date="2017-04" db="EMBL/GenBank/DDBJ databases">
        <authorList>
            <person name="Varghese N."/>
            <person name="Submissions S."/>
        </authorList>
    </citation>
    <scope>NUCLEOTIDE SEQUENCE [LARGE SCALE GENOMIC DNA]</scope>
    <source>
        <strain evidence="11">VKM Ac-2121</strain>
    </source>
</reference>
<dbReference type="PANTHER" id="PTHR23502">
    <property type="entry name" value="MAJOR FACILITATOR SUPERFAMILY"/>
    <property type="match status" value="1"/>
</dbReference>
<evidence type="ECO:0000256" key="2">
    <source>
        <dbReference type="ARBA" id="ARBA00006236"/>
    </source>
</evidence>
<dbReference type="PROSITE" id="PS50850">
    <property type="entry name" value="MFS"/>
    <property type="match status" value="1"/>
</dbReference>
<feature type="transmembrane region" description="Helical" evidence="8">
    <location>
        <begin position="256"/>
        <end position="277"/>
    </location>
</feature>
<dbReference type="Gene3D" id="1.20.1720.10">
    <property type="entry name" value="Multidrug resistance protein D"/>
    <property type="match status" value="1"/>
</dbReference>
<dbReference type="AlphaFoldDB" id="A0A1X7PFY8"/>
<dbReference type="InterPro" id="IPR004812">
    <property type="entry name" value="Efflux_drug-R_Bcr/CmlA"/>
</dbReference>
<keyword evidence="3" id="KW-0813">Transport</keyword>
<evidence type="ECO:0000256" key="6">
    <source>
        <dbReference type="ARBA" id="ARBA00022989"/>
    </source>
</evidence>
<keyword evidence="6 8" id="KW-1133">Transmembrane helix</keyword>
<name>A0A1X7PFY8_9MICO</name>
<feature type="domain" description="Major facilitator superfamily (MFS) profile" evidence="9">
    <location>
        <begin position="19"/>
        <end position="402"/>
    </location>
</feature>
<dbReference type="GO" id="GO:0005886">
    <property type="term" value="C:plasma membrane"/>
    <property type="evidence" value="ECO:0007669"/>
    <property type="project" value="UniProtKB-SubCell"/>
</dbReference>
<evidence type="ECO:0000313" key="11">
    <source>
        <dbReference type="Proteomes" id="UP000193711"/>
    </source>
</evidence>
<dbReference type="InterPro" id="IPR020846">
    <property type="entry name" value="MFS_dom"/>
</dbReference>
<dbReference type="Pfam" id="PF07690">
    <property type="entry name" value="MFS_1"/>
    <property type="match status" value="1"/>
</dbReference>
<feature type="transmembrane region" description="Helical" evidence="8">
    <location>
        <begin position="143"/>
        <end position="169"/>
    </location>
</feature>
<evidence type="ECO:0000256" key="7">
    <source>
        <dbReference type="ARBA" id="ARBA00023136"/>
    </source>
</evidence>